<reference evidence="3" key="1">
    <citation type="submission" date="2016-11" db="EMBL/GenBank/DDBJ databases">
        <title>The genome of Nicotiana attenuata.</title>
        <authorList>
            <person name="Xu S."/>
            <person name="Brockmoeller T."/>
            <person name="Gaquerel E."/>
            <person name="Navarro A."/>
            <person name="Kuhl H."/>
            <person name="Gase K."/>
            <person name="Ling Z."/>
            <person name="Zhou W."/>
            <person name="Kreitzer C."/>
            <person name="Stanke M."/>
            <person name="Tang H."/>
            <person name="Lyons E."/>
            <person name="Pandey P."/>
            <person name="Pandey S.P."/>
            <person name="Timmermann B."/>
            <person name="Baldwin I.T."/>
        </authorList>
    </citation>
    <scope>NUCLEOTIDE SEQUENCE [LARGE SCALE GENOMIC DNA]</scope>
    <source>
        <strain evidence="3">UT</strain>
    </source>
</reference>
<dbReference type="EMBL" id="MJEQ01000411">
    <property type="protein sequence ID" value="OIT36613.1"/>
    <property type="molecule type" value="Genomic_DNA"/>
</dbReference>
<proteinExistence type="predicted"/>
<feature type="region of interest" description="Disordered" evidence="2">
    <location>
        <begin position="125"/>
        <end position="178"/>
    </location>
</feature>
<keyword evidence="1" id="KW-0175">Coiled coil</keyword>
<keyword evidence="4" id="KW-1185">Reference proteome</keyword>
<dbReference type="PANTHER" id="PTHR36607:SF20">
    <property type="entry name" value="AMINOTRANSFERASE-LIKE PLANT MOBILE DOMAIN-CONTAINING PROTEIN"/>
    <property type="match status" value="1"/>
</dbReference>
<dbReference type="PANTHER" id="PTHR36607">
    <property type="entry name" value="1,2-DIHYDROXY-3-KETO-5-METHYLTHIOPENTENE DIOXYGENASE 4"/>
    <property type="match status" value="1"/>
</dbReference>
<feature type="non-terminal residue" evidence="3">
    <location>
        <position position="1"/>
    </location>
</feature>
<organism evidence="3 4">
    <name type="scientific">Nicotiana attenuata</name>
    <name type="common">Coyote tobacco</name>
    <dbReference type="NCBI Taxonomy" id="49451"/>
    <lineage>
        <taxon>Eukaryota</taxon>
        <taxon>Viridiplantae</taxon>
        <taxon>Streptophyta</taxon>
        <taxon>Embryophyta</taxon>
        <taxon>Tracheophyta</taxon>
        <taxon>Spermatophyta</taxon>
        <taxon>Magnoliopsida</taxon>
        <taxon>eudicotyledons</taxon>
        <taxon>Gunneridae</taxon>
        <taxon>Pentapetalae</taxon>
        <taxon>asterids</taxon>
        <taxon>lamiids</taxon>
        <taxon>Solanales</taxon>
        <taxon>Solanaceae</taxon>
        <taxon>Nicotianoideae</taxon>
        <taxon>Nicotianeae</taxon>
        <taxon>Nicotiana</taxon>
    </lineage>
</organism>
<gene>
    <name evidence="3" type="ORF">A4A49_64167</name>
</gene>
<evidence type="ECO:0000313" key="4">
    <source>
        <dbReference type="Proteomes" id="UP000187609"/>
    </source>
</evidence>
<sequence>GRKSHLTDRDEKSNSWSDFFIILHSSFITLRHDDIHIMESYSPHRFSRQFGFCQDVPGNLIERPYDGSLKMLVQFWDSCVRLGGSSKAIVPTRPSEEGPLMTREYTDWWSARRVHSSRQSTHIILKVPREDDIPLSSKDDQHHKNTHEGSSKSKLRSKDPSPSTKVLSKSTPLTDGDAQVDKGAKHVLLTSNTTTATVEVTNNPCKRKAPPTLPNKDVAKTTNIVPTNEVGTQASALNNEVVNVSATSSSNESDVSHDIHWNHAKKKAKDTSDNCVTSPNSLDVAAKNPHTSFDGVEHHAANNAPLTYLSLLKEPHLVLLEDVMLSKPSMTSKMKAAASQAKHQKAFEPTPWPLHLDTPNFKPQETISHIKLSFVNTMWHNLCEWIEEFSLDSMDSFTKLEESIALTLEEIKKENIIDTSTLEALVEEYKKVNESVEKLQANLASIEQQLASLASRKKKIVTLLDKQQMKLAKSQENIDITEGEIYTIEANHPLSDDEAEKLSLLKGAVETSRQQP</sequence>
<evidence type="ECO:0000256" key="1">
    <source>
        <dbReference type="SAM" id="Coils"/>
    </source>
</evidence>
<protein>
    <recommendedName>
        <fullName evidence="5">Aminotransferase-like plant mobile domain-containing protein</fullName>
    </recommendedName>
</protein>
<accession>A0A314L4Z0</accession>
<evidence type="ECO:0000256" key="2">
    <source>
        <dbReference type="SAM" id="MobiDB-lite"/>
    </source>
</evidence>
<evidence type="ECO:0000313" key="3">
    <source>
        <dbReference type="EMBL" id="OIT36613.1"/>
    </source>
</evidence>
<dbReference type="Gramene" id="OIT36613">
    <property type="protein sequence ID" value="OIT36613"/>
    <property type="gene ID" value="A4A49_64167"/>
</dbReference>
<evidence type="ECO:0008006" key="5">
    <source>
        <dbReference type="Google" id="ProtNLM"/>
    </source>
</evidence>
<feature type="coiled-coil region" evidence="1">
    <location>
        <begin position="422"/>
        <end position="484"/>
    </location>
</feature>
<name>A0A314L4Z0_NICAT</name>
<feature type="compositionally biased region" description="Polar residues" evidence="2">
    <location>
        <begin position="160"/>
        <end position="173"/>
    </location>
</feature>
<dbReference type="STRING" id="49451.A0A314L4Z0"/>
<dbReference type="SMR" id="A0A314L4Z0"/>
<dbReference type="Proteomes" id="UP000187609">
    <property type="component" value="Unassembled WGS sequence"/>
</dbReference>
<comment type="caution">
    <text evidence="3">The sequence shown here is derived from an EMBL/GenBank/DDBJ whole genome shotgun (WGS) entry which is preliminary data.</text>
</comment>
<dbReference type="AlphaFoldDB" id="A0A314L4Z0"/>
<feature type="compositionally biased region" description="Basic and acidic residues" evidence="2">
    <location>
        <begin position="127"/>
        <end position="159"/>
    </location>
</feature>